<dbReference type="PANTHER" id="PTHR38340">
    <property type="entry name" value="S-LAYER PROTEIN"/>
    <property type="match status" value="1"/>
</dbReference>
<sequence>MRGFANTGTTWNDLITGGTLVGANSSVFTVETAGDVSREYFWGSGLGATSQNMPTAGTITSWEHEVYGGEPGVFIPGWEITEFSVSAATFSSLILNDNLDTLFADYIMTGDDSVLSGYGNDVLLGYGGNDMLQSAEGNDILDGGTGDDLMYGGFGDDTYFVDSVEDDVVEYADQGIDTLILTVVPPGGFIRTPDHFEILRNNSGVGIAMLGNELSNSLFGSNSGSDILFGEEGNDVLSGGSGPDVLHGGAGDDVFFVDDAGDIVDDKMLSGDVGSGTDEVRSSIAFSLLSSDGLADIENLRLIGTASVDATGNRLNNELTGNSGDNILNGSAGADIMRGNSGNDIYYVDNGGDRVIESSAAGGTDTVRSSTSFELGDHVENLQLTGSAVSVGTGNGLANRISGNNQANILSGLEGDDVLTGNGGTDLLYGAAGIDQIDGGSGDDFLDGGAGRDLITGGAGADSFVFNAGDFAGLSTGTCDRILDFARAEGDQIRLNSIDANSANGAASNDAFTFIGTGGFTGVAGQLRYQQAGGNTYITGDVDGDGIADFMIRLDGMHALVAGDFVL</sequence>
<dbReference type="SUPFAM" id="SSF51120">
    <property type="entry name" value="beta-Roll"/>
    <property type="match status" value="3"/>
</dbReference>
<reference evidence="3 4" key="1">
    <citation type="submission" date="2020-08" db="EMBL/GenBank/DDBJ databases">
        <title>Sphingomonas sp. sand1-3 16S ribosomal RNA gene Genome sequencing and assembly.</title>
        <authorList>
            <person name="Kang M."/>
        </authorList>
    </citation>
    <scope>NUCLEOTIDE SEQUENCE [LARGE SCALE GENOMIC DNA]</scope>
    <source>
        <strain evidence="4">sand1-3</strain>
    </source>
</reference>
<dbReference type="GO" id="GO:0005576">
    <property type="term" value="C:extracellular region"/>
    <property type="evidence" value="ECO:0007669"/>
    <property type="project" value="UniProtKB-SubCell"/>
</dbReference>
<dbReference type="InterPro" id="IPR001343">
    <property type="entry name" value="Hemolysn_Ca-bd"/>
</dbReference>
<keyword evidence="2" id="KW-0964">Secreted</keyword>
<dbReference type="PRINTS" id="PR00313">
    <property type="entry name" value="CABNDNGRPT"/>
</dbReference>
<dbReference type="InterPro" id="IPR011049">
    <property type="entry name" value="Serralysin-like_metalloprot_C"/>
</dbReference>
<dbReference type="KEGG" id="ssau:H8M03_07235"/>
<evidence type="ECO:0000256" key="2">
    <source>
        <dbReference type="ARBA" id="ARBA00022525"/>
    </source>
</evidence>
<dbReference type="InterPro" id="IPR050557">
    <property type="entry name" value="RTX_toxin/Mannuronan_C5-epim"/>
</dbReference>
<dbReference type="Pfam" id="PF00353">
    <property type="entry name" value="HemolysinCabind"/>
    <property type="match status" value="5"/>
</dbReference>
<dbReference type="EMBL" id="CP060697">
    <property type="protein sequence ID" value="QNM81852.1"/>
    <property type="molecule type" value="Genomic_DNA"/>
</dbReference>
<dbReference type="RefSeq" id="WP_187478808.1">
    <property type="nucleotide sequence ID" value="NZ_CP060697.1"/>
</dbReference>
<dbReference type="Proteomes" id="UP000515861">
    <property type="component" value="Chromosome"/>
</dbReference>
<name>A0A7G9KZQ3_9SPHN</name>
<dbReference type="PROSITE" id="PS00330">
    <property type="entry name" value="HEMOLYSIN_CALCIUM"/>
    <property type="match status" value="6"/>
</dbReference>
<keyword evidence="4" id="KW-1185">Reference proteome</keyword>
<proteinExistence type="predicted"/>
<dbReference type="AlphaFoldDB" id="A0A7G9KZQ3"/>
<dbReference type="PANTHER" id="PTHR38340:SF1">
    <property type="entry name" value="S-LAYER PROTEIN"/>
    <property type="match status" value="1"/>
</dbReference>
<gene>
    <name evidence="3" type="ORF">H8M03_07235</name>
</gene>
<dbReference type="Gene3D" id="2.150.10.10">
    <property type="entry name" value="Serralysin-like metalloprotease, C-terminal"/>
    <property type="match status" value="4"/>
</dbReference>
<evidence type="ECO:0000256" key="1">
    <source>
        <dbReference type="ARBA" id="ARBA00004613"/>
    </source>
</evidence>
<evidence type="ECO:0000313" key="3">
    <source>
        <dbReference type="EMBL" id="QNM81852.1"/>
    </source>
</evidence>
<protein>
    <submittedName>
        <fullName evidence="3">Calcium-binding protein</fullName>
    </submittedName>
</protein>
<dbReference type="InterPro" id="IPR018511">
    <property type="entry name" value="Hemolysin-typ_Ca-bd_CS"/>
</dbReference>
<dbReference type="GO" id="GO:0005509">
    <property type="term" value="F:calcium ion binding"/>
    <property type="evidence" value="ECO:0007669"/>
    <property type="project" value="InterPro"/>
</dbReference>
<comment type="subcellular location">
    <subcellularLocation>
        <location evidence="1">Secreted</location>
    </subcellularLocation>
</comment>
<organism evidence="3 4">
    <name type="scientific">Sphingomonas sabuli</name>
    <dbReference type="NCBI Taxonomy" id="2764186"/>
    <lineage>
        <taxon>Bacteria</taxon>
        <taxon>Pseudomonadati</taxon>
        <taxon>Pseudomonadota</taxon>
        <taxon>Alphaproteobacteria</taxon>
        <taxon>Sphingomonadales</taxon>
        <taxon>Sphingomonadaceae</taxon>
        <taxon>Sphingomonas</taxon>
    </lineage>
</organism>
<evidence type="ECO:0000313" key="4">
    <source>
        <dbReference type="Proteomes" id="UP000515861"/>
    </source>
</evidence>
<accession>A0A7G9KZQ3</accession>